<organism evidence="1 2">
    <name type="scientific">Vigna mungo</name>
    <name type="common">Black gram</name>
    <name type="synonym">Phaseolus mungo</name>
    <dbReference type="NCBI Taxonomy" id="3915"/>
    <lineage>
        <taxon>Eukaryota</taxon>
        <taxon>Viridiplantae</taxon>
        <taxon>Streptophyta</taxon>
        <taxon>Embryophyta</taxon>
        <taxon>Tracheophyta</taxon>
        <taxon>Spermatophyta</taxon>
        <taxon>Magnoliopsida</taxon>
        <taxon>eudicotyledons</taxon>
        <taxon>Gunneridae</taxon>
        <taxon>Pentapetalae</taxon>
        <taxon>rosids</taxon>
        <taxon>fabids</taxon>
        <taxon>Fabales</taxon>
        <taxon>Fabaceae</taxon>
        <taxon>Papilionoideae</taxon>
        <taxon>50 kb inversion clade</taxon>
        <taxon>NPAAA clade</taxon>
        <taxon>indigoferoid/millettioid clade</taxon>
        <taxon>Phaseoleae</taxon>
        <taxon>Vigna</taxon>
    </lineage>
</organism>
<evidence type="ECO:0000313" key="2">
    <source>
        <dbReference type="Proteomes" id="UP001374535"/>
    </source>
</evidence>
<evidence type="ECO:0000313" key="1">
    <source>
        <dbReference type="EMBL" id="WVZ04393.1"/>
    </source>
</evidence>
<keyword evidence="2" id="KW-1185">Reference proteome</keyword>
<dbReference type="EMBL" id="CP144694">
    <property type="protein sequence ID" value="WVZ04393.1"/>
    <property type="molecule type" value="Genomic_DNA"/>
</dbReference>
<name>A0AAQ3N923_VIGMU</name>
<dbReference type="AlphaFoldDB" id="A0AAQ3N923"/>
<dbReference type="Proteomes" id="UP001374535">
    <property type="component" value="Chromosome 7"/>
</dbReference>
<gene>
    <name evidence="1" type="ORF">V8G54_025199</name>
</gene>
<protein>
    <submittedName>
        <fullName evidence="1">Uncharacterized protein</fullName>
    </submittedName>
</protein>
<accession>A0AAQ3N923</accession>
<sequence length="135" mass="14708">MSTTTVLSPILPVNFIVLGGVNPSAEHADNSMGFSSGLPPLHLCLSPHPPLGATRADFSQCRGSQVRKAPHIETPALLLPLKEWVREISHHSSPVFVANGGAHPRVHTRRDFVSPRQPHTLRSPRLVHRGSIRFG</sequence>
<reference evidence="1 2" key="1">
    <citation type="journal article" date="2023" name="Life. Sci Alliance">
        <title>Evolutionary insights into 3D genome organization and epigenetic landscape of Vigna mungo.</title>
        <authorList>
            <person name="Junaid A."/>
            <person name="Singh B."/>
            <person name="Bhatia S."/>
        </authorList>
    </citation>
    <scope>NUCLEOTIDE SEQUENCE [LARGE SCALE GENOMIC DNA]</scope>
    <source>
        <strain evidence="1">Urdbean</strain>
    </source>
</reference>
<proteinExistence type="predicted"/>